<dbReference type="SUPFAM" id="SSF54001">
    <property type="entry name" value="Cysteine proteinases"/>
    <property type="match status" value="1"/>
</dbReference>
<name>L7JZS4_TRAHO</name>
<dbReference type="VEuPathDB" id="MicrosporidiaDB:THOM_0798"/>
<accession>L7JZS4</accession>
<evidence type="ECO:0000313" key="2">
    <source>
        <dbReference type="EMBL" id="ELQ76237.1"/>
    </source>
</evidence>
<keyword evidence="1" id="KW-0812">Transmembrane</keyword>
<dbReference type="HOGENOM" id="CLU_967091_0_0_1"/>
<dbReference type="OMA" id="HIPRICC"/>
<dbReference type="OrthoDB" id="10434103at2759"/>
<evidence type="ECO:0000313" key="3">
    <source>
        <dbReference type="Proteomes" id="UP000011185"/>
    </source>
</evidence>
<dbReference type="EMBL" id="JH993859">
    <property type="protein sequence ID" value="ELQ76237.1"/>
    <property type="molecule type" value="Genomic_DNA"/>
</dbReference>
<dbReference type="Gene3D" id="3.90.70.10">
    <property type="entry name" value="Cysteine proteinases"/>
    <property type="match status" value="1"/>
</dbReference>
<reference evidence="2 3" key="1">
    <citation type="journal article" date="2012" name="PLoS Pathog.">
        <title>The genome of the obligate intracellular parasite Trachipleistophora hominis: new insights into microsporidian genome dynamics and reductive evolution.</title>
        <authorList>
            <person name="Heinz E."/>
            <person name="Williams T.A."/>
            <person name="Nakjang S."/>
            <person name="Noel C.J."/>
            <person name="Swan D.C."/>
            <person name="Goldberg A.V."/>
            <person name="Harris S.R."/>
            <person name="Weinmaier T."/>
            <person name="Markert S."/>
            <person name="Becher D."/>
            <person name="Bernhardt J."/>
            <person name="Dagan T."/>
            <person name="Hacker C."/>
            <person name="Lucocq J.M."/>
            <person name="Schweder T."/>
            <person name="Rattei T."/>
            <person name="Hall N."/>
            <person name="Hirt R.P."/>
            <person name="Embley T.M."/>
        </authorList>
    </citation>
    <scope>NUCLEOTIDE SEQUENCE [LARGE SCALE GENOMIC DNA]</scope>
</reference>
<proteinExistence type="predicted"/>
<evidence type="ECO:0000256" key="1">
    <source>
        <dbReference type="SAM" id="Phobius"/>
    </source>
</evidence>
<gene>
    <name evidence="2" type="ORF">THOM_0798</name>
</gene>
<keyword evidence="1" id="KW-1133">Transmembrane helix</keyword>
<dbReference type="AlphaFoldDB" id="L7JZS4"/>
<dbReference type="InParanoid" id="L7JZS4"/>
<organism evidence="2 3">
    <name type="scientific">Trachipleistophora hominis</name>
    <name type="common">Microsporidian parasite</name>
    <dbReference type="NCBI Taxonomy" id="72359"/>
    <lineage>
        <taxon>Eukaryota</taxon>
        <taxon>Fungi</taxon>
        <taxon>Fungi incertae sedis</taxon>
        <taxon>Microsporidia</taxon>
        <taxon>Pleistophoridae</taxon>
        <taxon>Trachipleistophora</taxon>
    </lineage>
</organism>
<keyword evidence="3" id="KW-1185">Reference proteome</keyword>
<dbReference type="InterPro" id="IPR038765">
    <property type="entry name" value="Papain-like_cys_pep_sf"/>
</dbReference>
<dbReference type="Proteomes" id="UP000011185">
    <property type="component" value="Unassembled WGS sequence"/>
</dbReference>
<sequence>MAGRRRNILITITIAFLVAITVAVCIFLTIRYTTKKAKVPEKIQCVLKGNGVDCFIISVLQALYNLKNYKLFLDEIVSSGNNNIESILKSIHKDMEARTDSSMDISAYRNRLLALIRSNSSNTGITLSVNEQNDADEFLTGALKTITNKYIVKKYFCFRNKGLSQAGVYYYDDNYDIAAIPFDKDINDQQANVNYVLQDKNNTHIPMICFGIGAVHAPKIYPNKSIQIFGKRFILRSGVYYTGSGGSGHYFAICKIGNVYRRITFGCCNEISLSNINARANMRLAFYEPA</sequence>
<keyword evidence="1" id="KW-0472">Membrane</keyword>
<feature type="transmembrane region" description="Helical" evidence="1">
    <location>
        <begin position="7"/>
        <end position="30"/>
    </location>
</feature>
<protein>
    <submittedName>
        <fullName evidence="2">Uncharacterized protein</fullName>
    </submittedName>
</protein>